<feature type="compositionally biased region" description="Basic residues" evidence="5">
    <location>
        <begin position="334"/>
        <end position="350"/>
    </location>
</feature>
<dbReference type="GO" id="GO:0008270">
    <property type="term" value="F:zinc ion binding"/>
    <property type="evidence" value="ECO:0007669"/>
    <property type="project" value="UniProtKB-KW"/>
</dbReference>
<evidence type="ECO:0000256" key="3">
    <source>
        <dbReference type="ARBA" id="ARBA00022833"/>
    </source>
</evidence>
<evidence type="ECO:0000313" key="8">
    <source>
        <dbReference type="Proteomes" id="UP001633002"/>
    </source>
</evidence>
<dbReference type="PROSITE" id="PS00518">
    <property type="entry name" value="ZF_RING_1"/>
    <property type="match status" value="1"/>
</dbReference>
<dbReference type="SMART" id="SM00184">
    <property type="entry name" value="RING"/>
    <property type="match status" value="1"/>
</dbReference>
<evidence type="ECO:0000256" key="5">
    <source>
        <dbReference type="SAM" id="MobiDB-lite"/>
    </source>
</evidence>
<dbReference type="InterPro" id="IPR018957">
    <property type="entry name" value="Znf_C3HC4_RING-type"/>
</dbReference>
<feature type="compositionally biased region" description="Basic and acidic residues" evidence="5">
    <location>
        <begin position="458"/>
        <end position="472"/>
    </location>
</feature>
<dbReference type="SUPFAM" id="SSF57850">
    <property type="entry name" value="RING/U-box"/>
    <property type="match status" value="1"/>
</dbReference>
<feature type="region of interest" description="Disordered" evidence="5">
    <location>
        <begin position="796"/>
        <end position="952"/>
    </location>
</feature>
<comment type="caution">
    <text evidence="7">The sequence shown here is derived from an EMBL/GenBank/DDBJ whole genome shotgun (WGS) entry which is preliminary data.</text>
</comment>
<dbReference type="EMBL" id="JBJQOH010000003">
    <property type="protein sequence ID" value="KAL3693726.1"/>
    <property type="molecule type" value="Genomic_DNA"/>
</dbReference>
<feature type="compositionally biased region" description="Basic and acidic residues" evidence="5">
    <location>
        <begin position="843"/>
        <end position="877"/>
    </location>
</feature>
<keyword evidence="8" id="KW-1185">Reference proteome</keyword>
<feature type="compositionally biased region" description="Low complexity" evidence="5">
    <location>
        <begin position="407"/>
        <end position="423"/>
    </location>
</feature>
<feature type="compositionally biased region" description="Basic and acidic residues" evidence="5">
    <location>
        <begin position="295"/>
        <end position="324"/>
    </location>
</feature>
<protein>
    <recommendedName>
        <fullName evidence="6">RING-type domain-containing protein</fullName>
    </recommendedName>
</protein>
<dbReference type="InterPro" id="IPR013083">
    <property type="entry name" value="Znf_RING/FYVE/PHD"/>
</dbReference>
<sequence length="972" mass="109542">MVEESSLRAKGVGEICSICLEPISGEGFLDQCFHKFCYHCILQWSEMVLSRPSGSNSKFQYLECPLCKTQYTSIIHDISGTRFQRHYVLTSTTRGFVRDPSWLLKLEAHLRRQAVYSVTCVGPAPPKPAKLSDAVSKPNRWVSCWVQRELQALMQEEDVDTVTHHVVGIVESFSKRSRGKVSLSRKQGAKIDESSWHETVAAAVRPFVFEYAERFAVELESFLASGLDIAAYDQKYELARQPAPNSDRAIVPSQVKDFRPTYDLYDEDVDEDFDRGFVRKERTGSEGISGEENSETMKQRTRHEDGDLREGTTSRKEAKGKESITDPVTEGVRGRSKHRSESKLKKRKRSLSGSSRSRSPSKHKRRKREKNHKKRKHSKRKDRKAAEEPKRKSHKSRSRSRRRNYRSSDSSAEGESSRSSRSRSPVDRRSKRKAGKKDRSFAEKPASQNPRSRNKSVSKRDDKDRRPEEGSQRKSHRHSSPSGILKPEDKNQRRPDQRRSLISSSPSGIREREDEDQRTRQQRSTRSHYSSSPSEAERPYESSREDFGDPNHSERGKQGSAREDTQETNAAQRSSPRAPQAGFTPSHPSTSASPRAPAERYSWDARDSSRSPSPQANDNEEPLRRVPRSEVSVQMSDVVEENANTLELKLREQALANLMKHLSQPRHARESTAAGNIQEKSEVPNQSKVNNVSSGSKGMELQPPFRSKSPESRDQEDVKEVQENKTHGTGNSERLRLADGKVIAEGGLFGESAAVLEGRRQIVVELVVDNEPFDCSISYRGSKPSLVTDDRIGERKEKLSPEHGRHLNKGSCVEKDHQHAGREKTVQQESHPEGGSSEVQDFLESRQEKLSGKEDSSVARVECGEREESTLSKDRSPPKTGELGPDAETVERSGREESANIRSTAKDTKLYSNGTSRLAASEKGRQKGDEGGGSARFQQKSMSVTRGGESIEVSYKVYIPQRPAGARRRLQR</sequence>
<dbReference type="Proteomes" id="UP001633002">
    <property type="component" value="Unassembled WGS sequence"/>
</dbReference>
<feature type="compositionally biased region" description="Basic and acidic residues" evidence="5">
    <location>
        <begin position="535"/>
        <end position="565"/>
    </location>
</feature>
<accession>A0ABD3HSH0</accession>
<dbReference type="InterPro" id="IPR017907">
    <property type="entry name" value="Znf_RING_CS"/>
</dbReference>
<feature type="compositionally biased region" description="Polar residues" evidence="5">
    <location>
        <begin position="683"/>
        <end position="696"/>
    </location>
</feature>
<feature type="compositionally biased region" description="Basic and acidic residues" evidence="5">
    <location>
        <begin position="708"/>
        <end position="726"/>
    </location>
</feature>
<organism evidence="7 8">
    <name type="scientific">Riccia sorocarpa</name>
    <dbReference type="NCBI Taxonomy" id="122646"/>
    <lineage>
        <taxon>Eukaryota</taxon>
        <taxon>Viridiplantae</taxon>
        <taxon>Streptophyta</taxon>
        <taxon>Embryophyta</taxon>
        <taxon>Marchantiophyta</taxon>
        <taxon>Marchantiopsida</taxon>
        <taxon>Marchantiidae</taxon>
        <taxon>Marchantiales</taxon>
        <taxon>Ricciaceae</taxon>
        <taxon>Riccia</taxon>
    </lineage>
</organism>
<proteinExistence type="predicted"/>
<feature type="compositionally biased region" description="Basic residues" evidence="5">
    <location>
        <begin position="391"/>
        <end position="405"/>
    </location>
</feature>
<evidence type="ECO:0000256" key="4">
    <source>
        <dbReference type="PROSITE-ProRule" id="PRU00175"/>
    </source>
</evidence>
<dbReference type="PANTHER" id="PTHR47692">
    <property type="entry name" value="RING/U-BOX SUPERFAMILY PROTEIN"/>
    <property type="match status" value="1"/>
</dbReference>
<feature type="compositionally biased region" description="Basic and acidic residues" evidence="5">
    <location>
        <begin position="597"/>
        <end position="609"/>
    </location>
</feature>
<feature type="region of interest" description="Disordered" evidence="5">
    <location>
        <begin position="662"/>
        <end position="733"/>
    </location>
</feature>
<feature type="compositionally biased region" description="Basic and acidic residues" evidence="5">
    <location>
        <begin position="486"/>
        <end position="499"/>
    </location>
</feature>
<feature type="compositionally biased region" description="Basic and acidic residues" evidence="5">
    <location>
        <begin position="889"/>
        <end position="909"/>
    </location>
</feature>
<reference evidence="7 8" key="1">
    <citation type="submission" date="2024-09" db="EMBL/GenBank/DDBJ databases">
        <title>Chromosome-scale assembly of Riccia sorocarpa.</title>
        <authorList>
            <person name="Paukszto L."/>
        </authorList>
    </citation>
    <scope>NUCLEOTIDE SEQUENCE [LARGE SCALE GENOMIC DNA]</scope>
    <source>
        <strain evidence="7">LP-2024</strain>
        <tissue evidence="7">Aerial parts of the thallus</tissue>
    </source>
</reference>
<dbReference type="PROSITE" id="PS50089">
    <property type="entry name" value="ZF_RING_2"/>
    <property type="match status" value="1"/>
</dbReference>
<name>A0ABD3HSH0_9MARC</name>
<dbReference type="AlphaFoldDB" id="A0ABD3HSH0"/>
<gene>
    <name evidence="7" type="ORF">R1sor_007377</name>
</gene>
<feature type="compositionally biased region" description="Basic and acidic residues" evidence="5">
    <location>
        <begin position="920"/>
        <end position="930"/>
    </location>
</feature>
<dbReference type="Pfam" id="PF00097">
    <property type="entry name" value="zf-C3HC4"/>
    <property type="match status" value="1"/>
</dbReference>
<keyword evidence="1" id="KW-0479">Metal-binding</keyword>
<feature type="compositionally biased region" description="Basic and acidic residues" evidence="5">
    <location>
        <begin position="275"/>
        <end position="284"/>
    </location>
</feature>
<feature type="region of interest" description="Disordered" evidence="5">
    <location>
        <begin position="275"/>
        <end position="637"/>
    </location>
</feature>
<dbReference type="PANTHER" id="PTHR47692:SF2">
    <property type="entry name" value="ZINC FINGER RING-TYPE DOMAIN CONTAINING PROTEIN"/>
    <property type="match status" value="1"/>
</dbReference>
<feature type="compositionally biased region" description="Polar residues" evidence="5">
    <location>
        <begin position="567"/>
        <end position="577"/>
    </location>
</feature>
<feature type="compositionally biased region" description="Basic and acidic residues" evidence="5">
    <location>
        <begin position="509"/>
        <end position="519"/>
    </location>
</feature>
<dbReference type="InterPro" id="IPR001841">
    <property type="entry name" value="Znf_RING"/>
</dbReference>
<evidence type="ECO:0000256" key="2">
    <source>
        <dbReference type="ARBA" id="ARBA00022771"/>
    </source>
</evidence>
<evidence type="ECO:0000313" key="7">
    <source>
        <dbReference type="EMBL" id="KAL3693726.1"/>
    </source>
</evidence>
<feature type="compositionally biased region" description="Basic and acidic residues" evidence="5">
    <location>
        <begin position="812"/>
        <end position="832"/>
    </location>
</feature>
<feature type="compositionally biased region" description="Basic and acidic residues" evidence="5">
    <location>
        <begin position="796"/>
        <end position="805"/>
    </location>
</feature>
<dbReference type="Gene3D" id="3.30.40.10">
    <property type="entry name" value="Zinc/RING finger domain, C3HC4 (zinc finger)"/>
    <property type="match status" value="1"/>
</dbReference>
<keyword evidence="2 4" id="KW-0863">Zinc-finger</keyword>
<keyword evidence="3" id="KW-0862">Zinc</keyword>
<feature type="domain" description="RING-type" evidence="6">
    <location>
        <begin position="16"/>
        <end position="68"/>
    </location>
</feature>
<evidence type="ECO:0000256" key="1">
    <source>
        <dbReference type="ARBA" id="ARBA00022723"/>
    </source>
</evidence>
<evidence type="ECO:0000259" key="6">
    <source>
        <dbReference type="PROSITE" id="PS50089"/>
    </source>
</evidence>
<feature type="compositionally biased region" description="Basic residues" evidence="5">
    <location>
        <begin position="359"/>
        <end position="383"/>
    </location>
</feature>